<reference evidence="1" key="1">
    <citation type="submission" date="2021-01" db="UniProtKB">
        <authorList>
            <consortium name="EnsemblPlants"/>
        </authorList>
    </citation>
    <scope>IDENTIFICATION</scope>
</reference>
<evidence type="ECO:0000313" key="2">
    <source>
        <dbReference type="Proteomes" id="UP000594263"/>
    </source>
</evidence>
<dbReference type="Gramene" id="Kaladp0001s0063.1.v1.1">
    <property type="protein sequence ID" value="Kaladp0001s0063.1.v1.1.CDS.1"/>
    <property type="gene ID" value="Kaladp0001s0063.v1.1"/>
</dbReference>
<name>A0A7N0R821_KALFE</name>
<accession>A0A7N0R821</accession>
<proteinExistence type="predicted"/>
<protein>
    <submittedName>
        <fullName evidence="1">Uncharacterized protein</fullName>
    </submittedName>
</protein>
<organism evidence="1 2">
    <name type="scientific">Kalanchoe fedtschenkoi</name>
    <name type="common">Lavender scallops</name>
    <name type="synonym">South American air plant</name>
    <dbReference type="NCBI Taxonomy" id="63787"/>
    <lineage>
        <taxon>Eukaryota</taxon>
        <taxon>Viridiplantae</taxon>
        <taxon>Streptophyta</taxon>
        <taxon>Embryophyta</taxon>
        <taxon>Tracheophyta</taxon>
        <taxon>Spermatophyta</taxon>
        <taxon>Magnoliopsida</taxon>
        <taxon>eudicotyledons</taxon>
        <taxon>Gunneridae</taxon>
        <taxon>Pentapetalae</taxon>
        <taxon>Saxifragales</taxon>
        <taxon>Crassulaceae</taxon>
        <taxon>Kalanchoe</taxon>
    </lineage>
</organism>
<dbReference type="AlphaFoldDB" id="A0A7N0R821"/>
<sequence length="79" mass="9078">MLGFVNYKSMKCMINIGLILHTSLENLLSVFCVATRSSWKTYHKLDRDLILLDLVHGDIYKCNDVLTINQEICVITFVV</sequence>
<keyword evidence="2" id="KW-1185">Reference proteome</keyword>
<evidence type="ECO:0000313" key="1">
    <source>
        <dbReference type="EnsemblPlants" id="Kaladp0001s0063.1.v1.1.CDS.1"/>
    </source>
</evidence>
<dbReference type="EnsemblPlants" id="Kaladp0001s0063.1.v1.1">
    <property type="protein sequence ID" value="Kaladp0001s0063.1.v1.1.CDS.1"/>
    <property type="gene ID" value="Kaladp0001s0063.v1.1"/>
</dbReference>
<dbReference type="Proteomes" id="UP000594263">
    <property type="component" value="Unplaced"/>
</dbReference>